<proteinExistence type="predicted"/>
<organism evidence="1 2">
    <name type="scientific">Mannheimia haemolytica</name>
    <name type="common">Pasteurella haemolytica</name>
    <dbReference type="NCBI Taxonomy" id="75985"/>
    <lineage>
        <taxon>Bacteria</taxon>
        <taxon>Pseudomonadati</taxon>
        <taxon>Pseudomonadota</taxon>
        <taxon>Gammaproteobacteria</taxon>
        <taxon>Pasteurellales</taxon>
        <taxon>Pasteurellaceae</taxon>
        <taxon>Mannheimia</taxon>
    </lineage>
</organism>
<name>A0A378MW53_MANHA</name>
<protein>
    <submittedName>
        <fullName evidence="1">Uncharacterized protein</fullName>
    </submittedName>
</protein>
<evidence type="ECO:0000313" key="1">
    <source>
        <dbReference type="EMBL" id="STY59625.1"/>
    </source>
</evidence>
<reference evidence="1 2" key="1">
    <citation type="submission" date="2018-06" db="EMBL/GenBank/DDBJ databases">
        <authorList>
            <consortium name="Pathogen Informatics"/>
            <person name="Doyle S."/>
        </authorList>
    </citation>
    <scope>NUCLEOTIDE SEQUENCE [LARGE SCALE GENOMIC DNA]</scope>
    <source>
        <strain evidence="1 2">NCTC10638</strain>
    </source>
</reference>
<accession>A0A378MW53</accession>
<dbReference type="AlphaFoldDB" id="A0A378MW53"/>
<dbReference type="Proteomes" id="UP000254802">
    <property type="component" value="Unassembled WGS sequence"/>
</dbReference>
<sequence>MNFAALKAIFDGTETIRKVVVKIAMSEIEEQR</sequence>
<dbReference type="EMBL" id="UGPN01000002">
    <property type="protein sequence ID" value="STY59625.1"/>
    <property type="molecule type" value="Genomic_DNA"/>
</dbReference>
<evidence type="ECO:0000313" key="2">
    <source>
        <dbReference type="Proteomes" id="UP000254802"/>
    </source>
</evidence>
<gene>
    <name evidence="1" type="ORF">NCTC10638_00803</name>
</gene>